<evidence type="ECO:0000313" key="5">
    <source>
        <dbReference type="Proteomes" id="UP000181909"/>
    </source>
</evidence>
<dbReference type="RefSeq" id="WP_072485437.1">
    <property type="nucleotide sequence ID" value="NZ_FPJO01000006.1"/>
</dbReference>
<feature type="region of interest" description="Disordered" evidence="1">
    <location>
        <begin position="28"/>
        <end position="96"/>
    </location>
</feature>
<organism evidence="4 5">
    <name type="scientific">Streptomyces atratus</name>
    <dbReference type="NCBI Taxonomy" id="1893"/>
    <lineage>
        <taxon>Bacteria</taxon>
        <taxon>Bacillati</taxon>
        <taxon>Actinomycetota</taxon>
        <taxon>Actinomycetes</taxon>
        <taxon>Kitasatosporales</taxon>
        <taxon>Streptomycetaceae</taxon>
        <taxon>Streptomyces</taxon>
    </lineage>
</organism>
<feature type="chain" id="PRO_5038916080" description="DUF4232 domain-containing protein" evidence="2">
    <location>
        <begin position="24"/>
        <end position="236"/>
    </location>
</feature>
<feature type="domain" description="DUF4232" evidence="3">
    <location>
        <begin position="96"/>
        <end position="212"/>
    </location>
</feature>
<dbReference type="Proteomes" id="UP000181909">
    <property type="component" value="Unassembled WGS sequence"/>
</dbReference>
<keyword evidence="2" id="KW-0732">Signal</keyword>
<dbReference type="OrthoDB" id="4152229at2"/>
<dbReference type="Pfam" id="PF14016">
    <property type="entry name" value="DUF4232"/>
    <property type="match status" value="1"/>
</dbReference>
<protein>
    <recommendedName>
        <fullName evidence="3">DUF4232 domain-containing protein</fullName>
    </recommendedName>
</protein>
<dbReference type="InterPro" id="IPR025326">
    <property type="entry name" value="DUF4232"/>
</dbReference>
<evidence type="ECO:0000256" key="2">
    <source>
        <dbReference type="SAM" id="SignalP"/>
    </source>
</evidence>
<feature type="compositionally biased region" description="Low complexity" evidence="1">
    <location>
        <begin position="33"/>
        <end position="45"/>
    </location>
</feature>
<evidence type="ECO:0000256" key="1">
    <source>
        <dbReference type="SAM" id="MobiDB-lite"/>
    </source>
</evidence>
<dbReference type="STRING" id="1893.SAMN02787144_1006230"/>
<reference evidence="4 5" key="1">
    <citation type="submission" date="2016-11" db="EMBL/GenBank/DDBJ databases">
        <authorList>
            <person name="Jaros S."/>
            <person name="Januszkiewicz K."/>
            <person name="Wedrychowicz H."/>
        </authorList>
    </citation>
    <scope>NUCLEOTIDE SEQUENCE [LARGE SCALE GENOMIC DNA]</scope>
    <source>
        <strain evidence="4 5">OK807</strain>
    </source>
</reference>
<dbReference type="PROSITE" id="PS51257">
    <property type="entry name" value="PROKAR_LIPOPROTEIN"/>
    <property type="match status" value="1"/>
</dbReference>
<accession>A0A1K2A206</accession>
<dbReference type="AlphaFoldDB" id="A0A1K2A206"/>
<proteinExistence type="predicted"/>
<feature type="compositionally biased region" description="Gly residues" evidence="1">
    <location>
        <begin position="66"/>
        <end position="93"/>
    </location>
</feature>
<evidence type="ECO:0000313" key="4">
    <source>
        <dbReference type="EMBL" id="SFX80439.1"/>
    </source>
</evidence>
<feature type="region of interest" description="Disordered" evidence="1">
    <location>
        <begin position="204"/>
        <end position="236"/>
    </location>
</feature>
<feature type="signal peptide" evidence="2">
    <location>
        <begin position="1"/>
        <end position="23"/>
    </location>
</feature>
<gene>
    <name evidence="4" type="ORF">SAMN02787144_1006230</name>
</gene>
<dbReference type="EMBL" id="FPJO01000006">
    <property type="protein sequence ID" value="SFX80439.1"/>
    <property type="molecule type" value="Genomic_DNA"/>
</dbReference>
<evidence type="ECO:0000259" key="3">
    <source>
        <dbReference type="Pfam" id="PF14016"/>
    </source>
</evidence>
<name>A0A1K2A206_STRAR</name>
<sequence>MKLTHIRATFLAGLTLVGALALTACNGDDDTEAASAGSSSSASTGGDSGSGGGSDDSEKGSSGSSKGSGNGGASGEGTSAGTGSGSGSNGQSGGICRSDELEISAADNTTDKEEGVVTVQFKNGGGHDCVISGFAGVDLKTASGDTMSVDRNDDKPLRDVLKDGESAAFNITFPVNNSGGSGVRVSKILVTPPNETKTVTIAWPAGSLPADNPDSQSTDRPIRISPLGKVSDSPAG</sequence>